<feature type="compositionally biased region" description="Basic residues" evidence="1">
    <location>
        <begin position="84"/>
        <end position="102"/>
    </location>
</feature>
<dbReference type="AlphaFoldDB" id="A0A1Y1VX79"/>
<dbReference type="GeneID" id="63801515"/>
<dbReference type="EMBL" id="MCFD01000033">
    <property type="protein sequence ID" value="ORX65364.1"/>
    <property type="molecule type" value="Genomic_DNA"/>
</dbReference>
<gene>
    <name evidence="2" type="ORF">DL89DRAFT_227853</name>
</gene>
<evidence type="ECO:0008006" key="4">
    <source>
        <dbReference type="Google" id="ProtNLM"/>
    </source>
</evidence>
<dbReference type="RefSeq" id="XP_040739604.1">
    <property type="nucleotide sequence ID" value="XM_040884867.1"/>
</dbReference>
<reference evidence="2 3" key="1">
    <citation type="submission" date="2016-07" db="EMBL/GenBank/DDBJ databases">
        <title>Pervasive Adenine N6-methylation of Active Genes in Fungi.</title>
        <authorList>
            <consortium name="DOE Joint Genome Institute"/>
            <person name="Mondo S.J."/>
            <person name="Dannebaum R.O."/>
            <person name="Kuo R.C."/>
            <person name="Labutti K."/>
            <person name="Haridas S."/>
            <person name="Kuo A."/>
            <person name="Salamov A."/>
            <person name="Ahrendt S.R."/>
            <person name="Lipzen A."/>
            <person name="Sullivan W."/>
            <person name="Andreopoulos W.B."/>
            <person name="Clum A."/>
            <person name="Lindquist E."/>
            <person name="Daum C."/>
            <person name="Ramamoorthy G.K."/>
            <person name="Gryganskyi A."/>
            <person name="Culley D."/>
            <person name="Magnuson J.K."/>
            <person name="James T.Y."/>
            <person name="O'Malley M.A."/>
            <person name="Stajich J.E."/>
            <person name="Spatafora J.W."/>
            <person name="Visel A."/>
            <person name="Grigoriev I.V."/>
        </authorList>
    </citation>
    <scope>NUCLEOTIDE SEQUENCE [LARGE SCALE GENOMIC DNA]</scope>
    <source>
        <strain evidence="2 3">ATCC 12442</strain>
    </source>
</reference>
<dbReference type="PANTHER" id="PTHR28271:SF1">
    <property type="entry name" value="LARGE RIBOSOMAL SUBUNIT PROTEIN ML60"/>
    <property type="match status" value="1"/>
</dbReference>
<protein>
    <recommendedName>
        <fullName evidence="4">54S ribosomal protein L31, mitochondrial</fullName>
    </recommendedName>
</protein>
<dbReference type="PANTHER" id="PTHR28271">
    <property type="entry name" value="54S RIBOSOMAL PROTEIN L31, MITOCHONDRIAL"/>
    <property type="match status" value="1"/>
</dbReference>
<proteinExistence type="predicted"/>
<comment type="caution">
    <text evidence="2">The sequence shown here is derived from an EMBL/GenBank/DDBJ whole genome shotgun (WGS) entry which is preliminary data.</text>
</comment>
<dbReference type="Pfam" id="PF09784">
    <property type="entry name" value="L31"/>
    <property type="match status" value="1"/>
</dbReference>
<sequence>MFGSFLGAFKPTMATLGGRAWRIPWRLSKTRKANVRKRLREVDSVVDTLLASGVQCKQLDAVKDMPREAEMLARDKYTTFSRTAKNHRKGVHKVPHFTKRPIPRTTPAGF</sequence>
<evidence type="ECO:0000256" key="1">
    <source>
        <dbReference type="SAM" id="MobiDB-lite"/>
    </source>
</evidence>
<organism evidence="2 3">
    <name type="scientific">Linderina pennispora</name>
    <dbReference type="NCBI Taxonomy" id="61395"/>
    <lineage>
        <taxon>Eukaryota</taxon>
        <taxon>Fungi</taxon>
        <taxon>Fungi incertae sedis</taxon>
        <taxon>Zoopagomycota</taxon>
        <taxon>Kickxellomycotina</taxon>
        <taxon>Kickxellomycetes</taxon>
        <taxon>Kickxellales</taxon>
        <taxon>Kickxellaceae</taxon>
        <taxon>Linderina</taxon>
    </lineage>
</organism>
<name>A0A1Y1VX79_9FUNG</name>
<dbReference type="InterPro" id="IPR016340">
    <property type="entry name" value="Ribosomal_mL60"/>
</dbReference>
<keyword evidence="3" id="KW-1185">Reference proteome</keyword>
<evidence type="ECO:0000313" key="2">
    <source>
        <dbReference type="EMBL" id="ORX65364.1"/>
    </source>
</evidence>
<accession>A0A1Y1VX79</accession>
<dbReference type="GO" id="GO:0003735">
    <property type="term" value="F:structural constituent of ribosome"/>
    <property type="evidence" value="ECO:0007669"/>
    <property type="project" value="TreeGrafter"/>
</dbReference>
<dbReference type="GO" id="GO:0005762">
    <property type="term" value="C:mitochondrial large ribosomal subunit"/>
    <property type="evidence" value="ECO:0007669"/>
    <property type="project" value="TreeGrafter"/>
</dbReference>
<dbReference type="Proteomes" id="UP000193922">
    <property type="component" value="Unassembled WGS sequence"/>
</dbReference>
<evidence type="ECO:0000313" key="3">
    <source>
        <dbReference type="Proteomes" id="UP000193922"/>
    </source>
</evidence>
<dbReference type="STRING" id="61395.A0A1Y1VX79"/>
<dbReference type="OrthoDB" id="2332379at2759"/>
<feature type="region of interest" description="Disordered" evidence="1">
    <location>
        <begin position="83"/>
        <end position="110"/>
    </location>
</feature>